<dbReference type="GO" id="GO:0000712">
    <property type="term" value="P:resolution of meiotic recombination intermediates"/>
    <property type="evidence" value="ECO:0007669"/>
    <property type="project" value="TreeGrafter"/>
</dbReference>
<evidence type="ECO:0000256" key="3">
    <source>
        <dbReference type="ARBA" id="ARBA00022722"/>
    </source>
</evidence>
<evidence type="ECO:0000256" key="1">
    <source>
        <dbReference type="ARBA" id="ARBA00004123"/>
    </source>
</evidence>
<protein>
    <submittedName>
        <fullName evidence="12">DNA repair protein</fullName>
    </submittedName>
</protein>
<keyword evidence="7" id="KW-0238">DNA-binding</keyword>
<keyword evidence="4" id="KW-0255">Endonuclease</keyword>
<dbReference type="PANTHER" id="PTHR10150">
    <property type="entry name" value="DNA REPAIR ENDONUCLEASE XPF"/>
    <property type="match status" value="1"/>
</dbReference>
<evidence type="ECO:0000256" key="8">
    <source>
        <dbReference type="ARBA" id="ARBA00023204"/>
    </source>
</evidence>
<proteinExistence type="inferred from homology"/>
<keyword evidence="6" id="KW-0378">Hydrolase</keyword>
<keyword evidence="5" id="KW-0227">DNA damage</keyword>
<dbReference type="SUPFAM" id="SSF47781">
    <property type="entry name" value="RuvA domain 2-like"/>
    <property type="match status" value="1"/>
</dbReference>
<keyword evidence="3" id="KW-0540">Nuclease</keyword>
<dbReference type="Proteomes" id="UP001430356">
    <property type="component" value="Unassembled WGS sequence"/>
</dbReference>
<dbReference type="GO" id="GO:1901255">
    <property type="term" value="P:nucleotide-excision repair involved in interstrand cross-link repair"/>
    <property type="evidence" value="ECO:0007669"/>
    <property type="project" value="TreeGrafter"/>
</dbReference>
<evidence type="ECO:0000256" key="5">
    <source>
        <dbReference type="ARBA" id="ARBA00022763"/>
    </source>
</evidence>
<comment type="similarity">
    <text evidence="2">Belongs to the XPF family.</text>
</comment>
<dbReference type="PANTHER" id="PTHR10150:SF0">
    <property type="entry name" value="DNA REPAIR ENDONUCLEASE XPF"/>
    <property type="match status" value="1"/>
</dbReference>
<accession>A0AAW0F6E0</accession>
<feature type="region of interest" description="Disordered" evidence="10">
    <location>
        <begin position="643"/>
        <end position="688"/>
    </location>
</feature>
<dbReference type="Gene3D" id="1.10.150.20">
    <property type="entry name" value="5' to 3' exonuclease, C-terminal subdomain"/>
    <property type="match status" value="1"/>
</dbReference>
<keyword evidence="8" id="KW-0234">DNA repair</keyword>
<feature type="domain" description="ERCC4" evidence="11">
    <location>
        <begin position="963"/>
        <end position="1043"/>
    </location>
</feature>
<evidence type="ECO:0000256" key="10">
    <source>
        <dbReference type="SAM" id="MobiDB-lite"/>
    </source>
</evidence>
<dbReference type="GO" id="GO:0000110">
    <property type="term" value="C:nucleotide-excision repair factor 1 complex"/>
    <property type="evidence" value="ECO:0007669"/>
    <property type="project" value="TreeGrafter"/>
</dbReference>
<dbReference type="AlphaFoldDB" id="A0AAW0F6E0"/>
<organism evidence="12 13">
    <name type="scientific">Novymonas esmeraldas</name>
    <dbReference type="NCBI Taxonomy" id="1808958"/>
    <lineage>
        <taxon>Eukaryota</taxon>
        <taxon>Discoba</taxon>
        <taxon>Euglenozoa</taxon>
        <taxon>Kinetoplastea</taxon>
        <taxon>Metakinetoplastina</taxon>
        <taxon>Trypanosomatida</taxon>
        <taxon>Trypanosomatidae</taxon>
        <taxon>Novymonas</taxon>
    </lineage>
</organism>
<comment type="caution">
    <text evidence="12">The sequence shown here is derived from an EMBL/GenBank/DDBJ whole genome shotgun (WGS) entry which is preliminary data.</text>
</comment>
<evidence type="ECO:0000256" key="7">
    <source>
        <dbReference type="ARBA" id="ARBA00023125"/>
    </source>
</evidence>
<dbReference type="SUPFAM" id="SSF52980">
    <property type="entry name" value="Restriction endonuclease-like"/>
    <property type="match status" value="1"/>
</dbReference>
<dbReference type="GO" id="GO:0003697">
    <property type="term" value="F:single-stranded DNA binding"/>
    <property type="evidence" value="ECO:0007669"/>
    <property type="project" value="TreeGrafter"/>
</dbReference>
<feature type="compositionally biased region" description="Polar residues" evidence="10">
    <location>
        <begin position="669"/>
        <end position="680"/>
    </location>
</feature>
<dbReference type="Gene3D" id="3.40.50.10130">
    <property type="match status" value="1"/>
</dbReference>
<dbReference type="InterPro" id="IPR047520">
    <property type="entry name" value="XPF_nuclease"/>
</dbReference>
<dbReference type="GO" id="GO:0003684">
    <property type="term" value="F:damaged DNA binding"/>
    <property type="evidence" value="ECO:0007669"/>
    <property type="project" value="TreeGrafter"/>
</dbReference>
<dbReference type="GO" id="GO:0000724">
    <property type="term" value="P:double-strand break repair via homologous recombination"/>
    <property type="evidence" value="ECO:0007669"/>
    <property type="project" value="TreeGrafter"/>
</dbReference>
<name>A0AAW0F6E0_9TRYP</name>
<gene>
    <name evidence="12" type="ORF">NESM_000250800</name>
</gene>
<dbReference type="EMBL" id="JAECZO010000021">
    <property type="protein sequence ID" value="KAK7201838.1"/>
    <property type="molecule type" value="Genomic_DNA"/>
</dbReference>
<evidence type="ECO:0000313" key="13">
    <source>
        <dbReference type="Proteomes" id="UP001430356"/>
    </source>
</evidence>
<sequence length="1192" mass="126996">MGEATTLPAFGRCADFIAAVSAREMPDNPSVQLCVLSIGFDVEGVIAQLLHERTVAQKGHCRIYCVVVPDRLTPGAMTRFATAIGRHLRRKHAQAPAVVAVEEGTGTKERCAAYQRGAVVVLTSRVLCADLLHRRLAVELVGMAVLALPQSLLGGGRLHDALAPQTAFCAELLLRSGRGTRGGGEAALPPPLILLSDAPLLLQTLVQRHHVGAERFVQQLHVGDVQLFPRFRLELVQHFERIGGGGGERPALVVDRVVAPVAPSVMALDGLLAKIAVETLQELQRLEQQQLHAQYGRAAAAGTTAADDDDDEAQRFRPRARLAAQTTNGHLDYSAHSRGGVAAPRRAASYVRHAWRGTTEQDRKGILFCCIDESTVLSTRFSDLDADLRDAVRRHDPGWRYRLLTESLIDVRRLRRATRGTAYAFLLQLESVLERRLPRRSVYGTGAAPPAALWTLSSHFHDVATVATHRIGTVVYDHSSAAAAAPPRRAVVVVESGSDEEGGGGGGGAEEAVRVPACPTAAAAAVPRVVPNTEEHETDVEVVVKLVESWCRTMLRRAAREGGAEATTHPTLLLLVIGASDVVRYTERLTNTLEAYRRLQLRRFIHVYQLRYGVELDEYAEQQQQQQQRQQRDGAAAALFDVGENDEDASSGSEGEEDDGTARDEVDTAAQQHRPPSSASRGVRRSHAGSPAVMADLGAGALHHALLSQLPPVESTGTDAVEAAPPAAAHVSGAAPLLTLGRVRPGAATLHPLLASSGAAAATRAPRVLVLDAAPLSATELTMLLEGSHEALHVTVSTAPSPPPPPATTATYAPVSGAESAAAVEASDSVGAPLRVERVLLARQHLPLLRQLEMAQDELPAARLAGLRVQLVTTALAEGDFAKAVQAEQLAFEGLAHAKATLTGTLLVDQSSLRETEAALESGLPLGQRRTGQRRGTAVPRLAGASIRGDTTTAAAAAAAPPCLLFDEREFRASLPYDLYRRGMGLVPLTLATADYVLSAEYAVERKSVADFVQSIMSGRIQHQLAALSRRYAHPLCLIEFHRGMPLRLSQYIVYAKLARLAAAYPRVCYIWARSSAHAAGMLVLLKKTVATANVDPADPALTGAAVDPGSAADLGGVAAAAAERETAYYAARVLSRFPGVTPQNAPRVMQLCGSLIGLATISQASLAAVMGDEDAARLHTFLHAPFHERVD</sequence>
<keyword evidence="9" id="KW-0539">Nucleus</keyword>
<dbReference type="InterPro" id="IPR010994">
    <property type="entry name" value="RuvA_2-like"/>
</dbReference>
<evidence type="ECO:0000256" key="2">
    <source>
        <dbReference type="ARBA" id="ARBA00010015"/>
    </source>
</evidence>
<feature type="compositionally biased region" description="Acidic residues" evidence="10">
    <location>
        <begin position="643"/>
        <end position="659"/>
    </location>
</feature>
<evidence type="ECO:0000256" key="6">
    <source>
        <dbReference type="ARBA" id="ARBA00022801"/>
    </source>
</evidence>
<dbReference type="GO" id="GO:0000014">
    <property type="term" value="F:single-stranded DNA endodeoxyribonuclease activity"/>
    <property type="evidence" value="ECO:0007669"/>
    <property type="project" value="TreeGrafter"/>
</dbReference>
<dbReference type="InterPro" id="IPR011335">
    <property type="entry name" value="Restrct_endonuc-II-like"/>
</dbReference>
<reference evidence="12 13" key="1">
    <citation type="journal article" date="2021" name="MBio">
        <title>A New Model Trypanosomatid, Novymonas esmeraldas: Genomic Perception of Its 'Candidatus Pandoraea novymonadis' Endosymbiont.</title>
        <authorList>
            <person name="Zakharova A."/>
            <person name="Saura A."/>
            <person name="Butenko A."/>
            <person name="Podesvova L."/>
            <person name="Warmusova S."/>
            <person name="Kostygov A.Y."/>
            <person name="Nenarokova A."/>
            <person name="Lukes J."/>
            <person name="Opperdoes F.R."/>
            <person name="Yurchenko V."/>
        </authorList>
    </citation>
    <scope>NUCLEOTIDE SEQUENCE [LARGE SCALE GENOMIC DNA]</scope>
    <source>
        <strain evidence="12 13">E262AT.01</strain>
    </source>
</reference>
<evidence type="ECO:0000313" key="12">
    <source>
        <dbReference type="EMBL" id="KAK7201838.1"/>
    </source>
</evidence>
<dbReference type="FunFam" id="1.10.150.20:FF:000154">
    <property type="entry name" value="Putative DNA repair protein"/>
    <property type="match status" value="1"/>
</dbReference>
<comment type="subcellular location">
    <subcellularLocation>
        <location evidence="1">Nucleus</location>
    </subcellularLocation>
</comment>
<dbReference type="InterPro" id="IPR006166">
    <property type="entry name" value="ERCC4_domain"/>
</dbReference>
<evidence type="ECO:0000256" key="4">
    <source>
        <dbReference type="ARBA" id="ARBA00022759"/>
    </source>
</evidence>
<evidence type="ECO:0000256" key="9">
    <source>
        <dbReference type="ARBA" id="ARBA00023242"/>
    </source>
</evidence>
<evidence type="ECO:0000259" key="11">
    <source>
        <dbReference type="SMART" id="SM00891"/>
    </source>
</evidence>
<dbReference type="CDD" id="cd20078">
    <property type="entry name" value="XPF_nuclease_XPF_euk"/>
    <property type="match status" value="1"/>
</dbReference>
<dbReference type="SMART" id="SM00891">
    <property type="entry name" value="ERCC4"/>
    <property type="match status" value="1"/>
</dbReference>
<keyword evidence="13" id="KW-1185">Reference proteome</keyword>
<dbReference type="Pfam" id="PF02732">
    <property type="entry name" value="ERCC4"/>
    <property type="match status" value="1"/>
</dbReference>